<dbReference type="Proteomes" id="UP000887579">
    <property type="component" value="Unplaced"/>
</dbReference>
<organism evidence="1 2">
    <name type="scientific">Panagrolaimus sp. ES5</name>
    <dbReference type="NCBI Taxonomy" id="591445"/>
    <lineage>
        <taxon>Eukaryota</taxon>
        <taxon>Metazoa</taxon>
        <taxon>Ecdysozoa</taxon>
        <taxon>Nematoda</taxon>
        <taxon>Chromadorea</taxon>
        <taxon>Rhabditida</taxon>
        <taxon>Tylenchina</taxon>
        <taxon>Panagrolaimomorpha</taxon>
        <taxon>Panagrolaimoidea</taxon>
        <taxon>Panagrolaimidae</taxon>
        <taxon>Panagrolaimus</taxon>
    </lineage>
</organism>
<sequence>MVTKEGKTDFKDKQNTFINENNHDNQYSNLNLNGNYKCSSTSSVQSHSKTTTSGKNCGSNYVSTYMKPVNGLEQVQEMFEIRKANYQNDIPEKYLLNNSTLSLHIAAYENSAEASALTNECNEEKEGSNNGKSGLYKKAKQIIAGSVSTLQ</sequence>
<protein>
    <submittedName>
        <fullName evidence="2">Uncharacterized protein</fullName>
    </submittedName>
</protein>
<proteinExistence type="predicted"/>
<reference evidence="2" key="1">
    <citation type="submission" date="2022-11" db="UniProtKB">
        <authorList>
            <consortium name="WormBaseParasite"/>
        </authorList>
    </citation>
    <scope>IDENTIFICATION</scope>
</reference>
<evidence type="ECO:0000313" key="2">
    <source>
        <dbReference type="WBParaSite" id="ES5_v2.g12632.t1"/>
    </source>
</evidence>
<accession>A0AC34F6M5</accession>
<evidence type="ECO:0000313" key="1">
    <source>
        <dbReference type="Proteomes" id="UP000887579"/>
    </source>
</evidence>
<name>A0AC34F6M5_9BILA</name>
<dbReference type="WBParaSite" id="ES5_v2.g12632.t1">
    <property type="protein sequence ID" value="ES5_v2.g12632.t1"/>
    <property type="gene ID" value="ES5_v2.g12632"/>
</dbReference>